<dbReference type="SUPFAM" id="SSF50891">
    <property type="entry name" value="Cyclophilin-like"/>
    <property type="match status" value="2"/>
</dbReference>
<protein>
    <recommendedName>
        <fullName evidence="4">Peptidyl-prolyl cis-trans isomerase</fullName>
        <shortName evidence="4">PPIase</shortName>
        <ecNumber evidence="4">5.2.1.8</ecNumber>
    </recommendedName>
</protein>
<dbReference type="GO" id="GO:0006457">
    <property type="term" value="P:protein folding"/>
    <property type="evidence" value="ECO:0007669"/>
    <property type="project" value="InterPro"/>
</dbReference>
<dbReference type="OMA" id="AYENMGY"/>
<dbReference type="PRINTS" id="PR00153">
    <property type="entry name" value="CSAPPISMRASE"/>
</dbReference>
<evidence type="ECO:0000256" key="1">
    <source>
        <dbReference type="ARBA" id="ARBA00007365"/>
    </source>
</evidence>
<dbReference type="PANTHER" id="PTHR45625">
    <property type="entry name" value="PEPTIDYL-PROLYL CIS-TRANS ISOMERASE-RELATED"/>
    <property type="match status" value="1"/>
</dbReference>
<comment type="caution">
    <text evidence="6">The sequence shown here is derived from an EMBL/GenBank/DDBJ whole genome shotgun (WGS) entry which is preliminary data.</text>
</comment>
<dbReference type="EC" id="5.2.1.8" evidence="4"/>
<feature type="domain" description="PPIase cyclophilin-type" evidence="5">
    <location>
        <begin position="6"/>
        <end position="234"/>
    </location>
</feature>
<dbReference type="PROSITE" id="PS50072">
    <property type="entry name" value="CSA_PPIASE_2"/>
    <property type="match status" value="1"/>
</dbReference>
<dbReference type="InterPro" id="IPR029000">
    <property type="entry name" value="Cyclophilin-like_dom_sf"/>
</dbReference>
<dbReference type="InterPro" id="IPR020892">
    <property type="entry name" value="Cyclophilin-type_PPIase_CS"/>
</dbReference>
<reference evidence="6" key="1">
    <citation type="submission" date="2021-08" db="EMBL/GenBank/DDBJ databases">
        <title>Prevotella lacticifex sp. nov., isolated from rumen of cow.</title>
        <authorList>
            <person name="Shinkai T."/>
            <person name="Ikeyama N."/>
            <person name="Kumagai M."/>
            <person name="Ohmori H."/>
            <person name="Sakamoto M."/>
            <person name="Ohkuma M."/>
            <person name="Mitsumori M."/>
        </authorList>
    </citation>
    <scope>NUCLEOTIDE SEQUENCE</scope>
    <source>
        <strain evidence="6">JCM 8259</strain>
    </source>
</reference>
<evidence type="ECO:0000256" key="3">
    <source>
        <dbReference type="ARBA" id="ARBA00023235"/>
    </source>
</evidence>
<sequence>MKVKIETTLGDIIVRLYDETPIHRDNFVKLVKEGYYDGTLFHRVIKDFMIQGGDPDSKGAPAGKMLGVGGPDYTLEAEIKDNLYHKRGALAAARQGDEVNPERRSSGSQFYIVWGQVYKENQLNQLGKQIRMQKVQDAFNDLAKARREEIMQMRRERNRAGLQELQDQLIAEAENKVGKQGLTDQQMQLYSTVGGTPHLDGQYTVFGEVEEGLNVVEQIQNTATGRADRPTNDIDMRMTIID</sequence>
<name>A0AA37MFA7_XYLRU</name>
<proteinExistence type="inferred from homology"/>
<dbReference type="EMBL" id="BPTT01000001">
    <property type="protein sequence ID" value="GJG32898.1"/>
    <property type="molecule type" value="Genomic_DNA"/>
</dbReference>
<comment type="similarity">
    <text evidence="1 4">Belongs to the cyclophilin-type PPIase family.</text>
</comment>
<evidence type="ECO:0000256" key="4">
    <source>
        <dbReference type="RuleBase" id="RU363019"/>
    </source>
</evidence>
<dbReference type="InterPro" id="IPR002130">
    <property type="entry name" value="Cyclophilin-type_PPIase_dom"/>
</dbReference>
<comment type="catalytic activity">
    <reaction evidence="4">
        <text>[protein]-peptidylproline (omega=180) = [protein]-peptidylproline (omega=0)</text>
        <dbReference type="Rhea" id="RHEA:16237"/>
        <dbReference type="Rhea" id="RHEA-COMP:10747"/>
        <dbReference type="Rhea" id="RHEA-COMP:10748"/>
        <dbReference type="ChEBI" id="CHEBI:83833"/>
        <dbReference type="ChEBI" id="CHEBI:83834"/>
        <dbReference type="EC" id="5.2.1.8"/>
    </reaction>
</comment>
<dbReference type="Gene3D" id="2.40.100.10">
    <property type="entry name" value="Cyclophilin-like"/>
    <property type="match status" value="2"/>
</dbReference>
<keyword evidence="3 4" id="KW-0413">Isomerase</keyword>
<dbReference type="PANTHER" id="PTHR45625:SF4">
    <property type="entry name" value="PEPTIDYLPROLYL ISOMERASE DOMAIN AND WD REPEAT-CONTAINING PROTEIN 1"/>
    <property type="match status" value="1"/>
</dbReference>
<organism evidence="6 7">
    <name type="scientific">Xylanibacter ruminicola</name>
    <name type="common">Prevotella ruminicola</name>
    <dbReference type="NCBI Taxonomy" id="839"/>
    <lineage>
        <taxon>Bacteria</taxon>
        <taxon>Pseudomonadati</taxon>
        <taxon>Bacteroidota</taxon>
        <taxon>Bacteroidia</taxon>
        <taxon>Bacteroidales</taxon>
        <taxon>Prevotellaceae</taxon>
        <taxon>Xylanibacter</taxon>
    </lineage>
</organism>
<dbReference type="GO" id="GO:0003755">
    <property type="term" value="F:peptidyl-prolyl cis-trans isomerase activity"/>
    <property type="evidence" value="ECO:0007669"/>
    <property type="project" value="UniProtKB-UniRule"/>
</dbReference>
<evidence type="ECO:0000313" key="7">
    <source>
        <dbReference type="Proteomes" id="UP000887097"/>
    </source>
</evidence>
<dbReference type="InterPro" id="IPR044666">
    <property type="entry name" value="Cyclophilin_A-like"/>
</dbReference>
<evidence type="ECO:0000259" key="5">
    <source>
        <dbReference type="PROSITE" id="PS50072"/>
    </source>
</evidence>
<dbReference type="GeneID" id="31500042"/>
<dbReference type="Proteomes" id="UP000887097">
    <property type="component" value="Unassembled WGS sequence"/>
</dbReference>
<dbReference type="Pfam" id="PF00160">
    <property type="entry name" value="Pro_isomerase"/>
    <property type="match status" value="2"/>
</dbReference>
<dbReference type="RefSeq" id="WP_013065474.1">
    <property type="nucleotide sequence ID" value="NZ_BPTT01000001.1"/>
</dbReference>
<dbReference type="PROSITE" id="PS00170">
    <property type="entry name" value="CSA_PPIASE_1"/>
    <property type="match status" value="1"/>
</dbReference>
<keyword evidence="2 4" id="KW-0697">Rotamase</keyword>
<dbReference type="AlphaFoldDB" id="A0AA37MFA7"/>
<accession>A0AA37MFA7</accession>
<comment type="function">
    <text evidence="4">PPIases accelerate the folding of proteins. It catalyzes the cis-trans isomerization of proline imidic peptide bonds in oligopeptides.</text>
</comment>
<gene>
    <name evidence="6" type="ORF">PRMUPPPA20_10070</name>
</gene>
<evidence type="ECO:0000313" key="6">
    <source>
        <dbReference type="EMBL" id="GJG32898.1"/>
    </source>
</evidence>
<evidence type="ECO:0000256" key="2">
    <source>
        <dbReference type="ARBA" id="ARBA00023110"/>
    </source>
</evidence>
<dbReference type="CDD" id="cd00317">
    <property type="entry name" value="cyclophilin"/>
    <property type="match status" value="1"/>
</dbReference>